<dbReference type="GO" id="GO:0005634">
    <property type="term" value="C:nucleus"/>
    <property type="evidence" value="ECO:0007669"/>
    <property type="project" value="UniProtKB-SubCell"/>
</dbReference>
<gene>
    <name evidence="8" type="ORF">Vretimale_593</name>
</gene>
<dbReference type="Gene3D" id="3.30.730.10">
    <property type="entry name" value="AP2/ERF domain"/>
    <property type="match status" value="3"/>
</dbReference>
<feature type="non-terminal residue" evidence="8">
    <location>
        <position position="1"/>
    </location>
</feature>
<accession>A0A8J4D3P2</accession>
<dbReference type="CDD" id="cd00018">
    <property type="entry name" value="AP2"/>
    <property type="match status" value="2"/>
</dbReference>
<evidence type="ECO:0000256" key="4">
    <source>
        <dbReference type="ARBA" id="ARBA00023163"/>
    </source>
</evidence>
<evidence type="ECO:0000256" key="3">
    <source>
        <dbReference type="ARBA" id="ARBA00023125"/>
    </source>
</evidence>
<dbReference type="InterPro" id="IPR050913">
    <property type="entry name" value="AP2/ERF_ERF"/>
</dbReference>
<feature type="region of interest" description="Disordered" evidence="6">
    <location>
        <begin position="582"/>
        <end position="615"/>
    </location>
</feature>
<feature type="compositionally biased region" description="Polar residues" evidence="6">
    <location>
        <begin position="582"/>
        <end position="594"/>
    </location>
</feature>
<feature type="domain" description="AP2/ERF" evidence="7">
    <location>
        <begin position="28"/>
        <end position="88"/>
    </location>
</feature>
<keyword evidence="5" id="KW-0539">Nucleus</keyword>
<comment type="caution">
    <text evidence="8">The sequence shown here is derived from an EMBL/GenBank/DDBJ whole genome shotgun (WGS) entry which is preliminary data.</text>
</comment>
<name>A0A8J4D3P2_9CHLO</name>
<feature type="compositionally biased region" description="Low complexity" evidence="6">
    <location>
        <begin position="377"/>
        <end position="395"/>
    </location>
</feature>
<dbReference type="SMART" id="SM00380">
    <property type="entry name" value="AP2"/>
    <property type="match status" value="3"/>
</dbReference>
<evidence type="ECO:0000256" key="1">
    <source>
        <dbReference type="ARBA" id="ARBA00004123"/>
    </source>
</evidence>
<feature type="domain" description="AP2/ERF" evidence="7">
    <location>
        <begin position="111"/>
        <end position="169"/>
    </location>
</feature>
<feature type="region of interest" description="Disordered" evidence="6">
    <location>
        <begin position="494"/>
        <end position="534"/>
    </location>
</feature>
<dbReference type="InterPro" id="IPR036955">
    <property type="entry name" value="AP2/ERF_dom_sf"/>
</dbReference>
<protein>
    <recommendedName>
        <fullName evidence="7">AP2/ERF domain-containing protein</fullName>
    </recommendedName>
</protein>
<evidence type="ECO:0000256" key="5">
    <source>
        <dbReference type="ARBA" id="ARBA00023242"/>
    </source>
</evidence>
<dbReference type="Proteomes" id="UP000722791">
    <property type="component" value="Unassembled WGS sequence"/>
</dbReference>
<organism evidence="8 9">
    <name type="scientific">Volvox reticuliferus</name>
    <dbReference type="NCBI Taxonomy" id="1737510"/>
    <lineage>
        <taxon>Eukaryota</taxon>
        <taxon>Viridiplantae</taxon>
        <taxon>Chlorophyta</taxon>
        <taxon>core chlorophytes</taxon>
        <taxon>Chlorophyceae</taxon>
        <taxon>CS clade</taxon>
        <taxon>Chlamydomonadales</taxon>
        <taxon>Volvocaceae</taxon>
        <taxon>Volvox</taxon>
    </lineage>
</organism>
<reference evidence="8" key="1">
    <citation type="journal article" date="2021" name="Proc. Natl. Acad. Sci. U.S.A.">
        <title>Three genomes in the algal genus Volvox reveal the fate of a haploid sex-determining region after a transition to homothallism.</title>
        <authorList>
            <person name="Yamamoto K."/>
            <person name="Hamaji T."/>
            <person name="Kawai-Toyooka H."/>
            <person name="Matsuzaki R."/>
            <person name="Takahashi F."/>
            <person name="Nishimura Y."/>
            <person name="Kawachi M."/>
            <person name="Noguchi H."/>
            <person name="Minakuchi Y."/>
            <person name="Umen J.G."/>
            <person name="Toyoda A."/>
            <person name="Nozaki H."/>
        </authorList>
    </citation>
    <scope>NUCLEOTIDE SEQUENCE</scope>
    <source>
        <strain evidence="8">NIES-3785</strain>
    </source>
</reference>
<dbReference type="InterPro" id="IPR016177">
    <property type="entry name" value="DNA-bd_dom_sf"/>
</dbReference>
<evidence type="ECO:0000313" key="8">
    <source>
        <dbReference type="EMBL" id="GIL94369.1"/>
    </source>
</evidence>
<feature type="region of interest" description="Disordered" evidence="6">
    <location>
        <begin position="284"/>
        <end position="329"/>
    </location>
</feature>
<feature type="region of interest" description="Disordered" evidence="6">
    <location>
        <begin position="377"/>
        <end position="401"/>
    </location>
</feature>
<keyword evidence="4" id="KW-0804">Transcription</keyword>
<evidence type="ECO:0000259" key="7">
    <source>
        <dbReference type="PROSITE" id="PS51032"/>
    </source>
</evidence>
<evidence type="ECO:0000256" key="2">
    <source>
        <dbReference type="ARBA" id="ARBA00023015"/>
    </source>
</evidence>
<keyword evidence="2" id="KW-0805">Transcription regulation</keyword>
<dbReference type="PANTHER" id="PTHR31194">
    <property type="entry name" value="SHN SHINE , DNA BINDING / TRANSCRIPTION FACTOR"/>
    <property type="match status" value="1"/>
</dbReference>
<dbReference type="SUPFAM" id="SSF54171">
    <property type="entry name" value="DNA-binding domain"/>
    <property type="match status" value="3"/>
</dbReference>
<dbReference type="PROSITE" id="PS51032">
    <property type="entry name" value="AP2_ERF"/>
    <property type="match status" value="3"/>
</dbReference>
<proteinExistence type="predicted"/>
<feature type="compositionally biased region" description="Low complexity" evidence="6">
    <location>
        <begin position="97"/>
        <end position="107"/>
    </location>
</feature>
<dbReference type="GO" id="GO:0003700">
    <property type="term" value="F:DNA-binding transcription factor activity"/>
    <property type="evidence" value="ECO:0007669"/>
    <property type="project" value="InterPro"/>
</dbReference>
<evidence type="ECO:0000256" key="6">
    <source>
        <dbReference type="SAM" id="MobiDB-lite"/>
    </source>
</evidence>
<dbReference type="EMBL" id="BNCQ01000001">
    <property type="protein sequence ID" value="GIL94369.1"/>
    <property type="molecule type" value="Genomic_DNA"/>
</dbReference>
<sequence length="834" mass="86857">RGVAFPGAAMPIVPAQDIIGPDGKRESAYRGVYWDEKQNQWRAEIKENGGTTILGHFATQEDAARVYDAAVLRSGNKELLNFPLLAKPATNPHPGPKARGPRAPGTRVTSQYKGVSWNSACSKWVAVLWDRELKRARHIGSYESEEDAARAYDKEALRMLGPEAGLNFRESAADYLAEIGADGVPEGTHNSNKGSSQYRGVSWHERSQRWEVRVWGGGKQHFIGSFTEEVEAARAYDRAVLRLRGQDARSRSRMNFPLSDYNLDELGVAGDPSVFLGLAVGMRATPEPRGRKPGRRKRQRGDGDDSDSEEEPMPIRGHQSYGASLQAAPTAQLQLQTATTNLPPGVAATSRAAQQQLTAVLQAALKQSNLQLHLGSGTSTAAGTAPAAAPGTSSGNADGDPQTRALAALTAAAAAGGLVVPLPGVPGGAVVLGMLPQLGAGTTAGGKQPQQLSLELLARHASALMTNKQQGVQGAAGAAGPQQNAVQSMLDGQQGMADGQPISGSGLNAGAGASGVPSCSGSPSSAPMSHQHQQDAVFHGGDQLHQQVQGTGACGGVGIGQSNSLDAFGTAACQLATSVPYTTASGNPSGSPWQPESHLDDNSSRSLPASSVGGGAEHCHIAQAGVVHGTDTGQRGHHLNKQEHGGAQSMLYGLGQHVHTSVSVPGVGSLAVNRPAHPSAMSGVPDLEDQFDHKFGASARERFALSRSHSLYGGTVCKKRVGMLDTQGALDGEIGGSSGGADDDGTPVYKRYPSGGCGSALDCDDDVDRDCGGIGSREAPSQGVESAYDSAEHYADRWRCNAPLAGADVGWCEEWGQLMGRGRSGYPDKGFQER</sequence>
<comment type="subcellular location">
    <subcellularLocation>
        <location evidence="1">Nucleus</location>
    </subcellularLocation>
</comment>
<dbReference type="PANTHER" id="PTHR31194:SF189">
    <property type="entry name" value="AP2_ERF DOMAIN-CONTAINING PROTEIN"/>
    <property type="match status" value="1"/>
</dbReference>
<feature type="compositionally biased region" description="Low complexity" evidence="6">
    <location>
        <begin position="514"/>
        <end position="529"/>
    </location>
</feature>
<dbReference type="AlphaFoldDB" id="A0A8J4D3P2"/>
<keyword evidence="3" id="KW-0238">DNA-binding</keyword>
<feature type="region of interest" description="Disordered" evidence="6">
    <location>
        <begin position="86"/>
        <end position="107"/>
    </location>
</feature>
<evidence type="ECO:0000313" key="9">
    <source>
        <dbReference type="Proteomes" id="UP000722791"/>
    </source>
</evidence>
<dbReference type="InterPro" id="IPR001471">
    <property type="entry name" value="AP2/ERF_dom"/>
</dbReference>
<dbReference type="GO" id="GO:0003677">
    <property type="term" value="F:DNA binding"/>
    <property type="evidence" value="ECO:0007669"/>
    <property type="project" value="UniProtKB-KW"/>
</dbReference>
<feature type="domain" description="AP2/ERF" evidence="7">
    <location>
        <begin position="197"/>
        <end position="257"/>
    </location>
</feature>